<evidence type="ECO:0000313" key="3">
    <source>
        <dbReference type="Proteomes" id="UP001652640"/>
    </source>
</evidence>
<dbReference type="InterPro" id="IPR016137">
    <property type="entry name" value="RGS"/>
</dbReference>
<dbReference type="Pfam" id="PF00615">
    <property type="entry name" value="RGS"/>
    <property type="match status" value="1"/>
</dbReference>
<feature type="domain" description="RGS" evidence="2">
    <location>
        <begin position="132"/>
        <end position="238"/>
    </location>
</feature>
<sequence length="271" mass="31441">METSLVFFSQLSMCEPKEKTIFKLIHGSGKEEMSKEAKIRAKEKRNRLSLLVQKPVFYDDTPSSRSGQLAKETRVSPEEAIKWGESFDKLLSHKVTEEQLGTKGEEAVSAPGAQQYHPVTGFEKSECTFADGLETFTRFLKTEFSEENIEFWIACEDFKKSKDPQQIIRKAKAIYEKFIQNDAPQEVNLDFHTKEIISKSITQPTVHSFDVAQSRVYQLMEQDSYMRFLKSDIYLDLTEGRSQRPTNLRRRSRSFTYNEFQDVKSDVAIWL</sequence>
<dbReference type="OrthoDB" id="196547at2759"/>
<dbReference type="PANTHER" id="PTHR10845:SF155">
    <property type="entry name" value="REGULATOR OF G-PROTEIN SIGNALING 18"/>
    <property type="match status" value="1"/>
</dbReference>
<protein>
    <submittedName>
        <fullName evidence="4">Regulator of G-protein signaling 18 isoform X1</fullName>
    </submittedName>
</protein>
<dbReference type="InterPro" id="IPR044926">
    <property type="entry name" value="RGS_subdomain_2"/>
</dbReference>
<dbReference type="Gene3D" id="1.10.196.10">
    <property type="match status" value="2"/>
</dbReference>
<dbReference type="InParanoid" id="A0A6J0YJM7"/>
<organism evidence="3 4">
    <name type="scientific">Odocoileus virginianus</name>
    <name type="common">White-tailed deer</name>
    <dbReference type="NCBI Taxonomy" id="9874"/>
    <lineage>
        <taxon>Eukaryota</taxon>
        <taxon>Metazoa</taxon>
        <taxon>Chordata</taxon>
        <taxon>Craniata</taxon>
        <taxon>Vertebrata</taxon>
        <taxon>Euteleostomi</taxon>
        <taxon>Mammalia</taxon>
        <taxon>Eutheria</taxon>
        <taxon>Laurasiatheria</taxon>
        <taxon>Artiodactyla</taxon>
        <taxon>Ruminantia</taxon>
        <taxon>Pecora</taxon>
        <taxon>Cervidae</taxon>
        <taxon>Odocoileinae</taxon>
        <taxon>Odocoileus</taxon>
    </lineage>
</organism>
<proteinExistence type="predicted"/>
<keyword evidence="3" id="KW-1185">Reference proteome</keyword>
<name>A0A6J0YJM7_ODOVR</name>
<evidence type="ECO:0000259" key="2">
    <source>
        <dbReference type="PROSITE" id="PS50132"/>
    </source>
</evidence>
<accession>A0A6J0YJM7</accession>
<dbReference type="KEGG" id="ovr:110145900"/>
<evidence type="ECO:0000313" key="4">
    <source>
        <dbReference type="RefSeq" id="XP_020762060.2"/>
    </source>
</evidence>
<dbReference type="Proteomes" id="UP001652640">
    <property type="component" value="Chromosome 11"/>
</dbReference>
<dbReference type="GeneID" id="110145900"/>
<evidence type="ECO:0000256" key="1">
    <source>
        <dbReference type="ARBA" id="ARBA00022700"/>
    </source>
</evidence>
<reference evidence="4" key="2">
    <citation type="submission" date="2025-08" db="UniProtKB">
        <authorList>
            <consortium name="RefSeq"/>
        </authorList>
    </citation>
    <scope>IDENTIFICATION</scope>
    <source>
        <tissue evidence="4">Tongue muscle</tissue>
    </source>
</reference>
<dbReference type="RefSeq" id="XP_020762060.2">
    <property type="nucleotide sequence ID" value="XM_020906401.2"/>
</dbReference>
<dbReference type="PANTHER" id="PTHR10845">
    <property type="entry name" value="REGULATOR OF G PROTEIN SIGNALING"/>
    <property type="match status" value="1"/>
</dbReference>
<dbReference type="AlphaFoldDB" id="A0A6J0YJM7"/>
<keyword evidence="1" id="KW-0734">Signal transduction inhibitor</keyword>
<dbReference type="Gene3D" id="1.10.167.10">
    <property type="entry name" value="Regulator of G-protein Signalling 4, domain 2"/>
    <property type="match status" value="1"/>
</dbReference>
<dbReference type="SMART" id="SM00315">
    <property type="entry name" value="RGS"/>
    <property type="match status" value="1"/>
</dbReference>
<reference evidence="3" key="1">
    <citation type="journal article" date="2022" name="J. Hered.">
        <title>A De Novo Chromosome-Level Genome Assembly of the White-Tailed Deer, Odocoileus Virginianus.</title>
        <authorList>
            <person name="London E.W."/>
            <person name="Roca A.L."/>
            <person name="Novakofski J.E."/>
            <person name="Mateus-Pinilla N.E."/>
        </authorList>
    </citation>
    <scope>NUCLEOTIDE SEQUENCE [LARGE SCALE GENOMIC DNA]</scope>
</reference>
<dbReference type="FunCoup" id="A0A6J0YJM7">
    <property type="interactions" value="203"/>
</dbReference>
<gene>
    <name evidence="4" type="primary">RGS18</name>
</gene>
<dbReference type="PROSITE" id="PS50132">
    <property type="entry name" value="RGS"/>
    <property type="match status" value="1"/>
</dbReference>
<dbReference type="InterPro" id="IPR024066">
    <property type="entry name" value="RGS_subdom1/3"/>
</dbReference>
<dbReference type="SUPFAM" id="SSF48097">
    <property type="entry name" value="Regulator of G-protein signaling, RGS"/>
    <property type="match status" value="1"/>
</dbReference>
<dbReference type="GO" id="GO:0009968">
    <property type="term" value="P:negative regulation of signal transduction"/>
    <property type="evidence" value="ECO:0007669"/>
    <property type="project" value="UniProtKB-KW"/>
</dbReference>
<dbReference type="InterPro" id="IPR036305">
    <property type="entry name" value="RGS_sf"/>
</dbReference>